<evidence type="ECO:0000256" key="4">
    <source>
        <dbReference type="PIRSR" id="PIRSR617453-50"/>
    </source>
</evidence>
<feature type="domain" description="Lipoyl-binding" evidence="5">
    <location>
        <begin position="22"/>
        <end position="104"/>
    </location>
</feature>
<feature type="modified residue" description="N6-lipoyllysine" evidence="3 4">
    <location>
        <position position="63"/>
    </location>
</feature>
<comment type="cofactor">
    <cofactor evidence="3">
        <name>(R)-lipoate</name>
        <dbReference type="ChEBI" id="CHEBI:83088"/>
    </cofactor>
    <text evidence="3">Binds 1 lipoyl cofactor covalently.</text>
</comment>
<gene>
    <name evidence="3" type="primary">gcvH</name>
    <name evidence="6" type="ORF">AWU67_09290</name>
</gene>
<dbReference type="NCBIfam" id="NF002270">
    <property type="entry name" value="PRK01202.1"/>
    <property type="match status" value="1"/>
</dbReference>
<dbReference type="GO" id="GO:0009249">
    <property type="term" value="P:protein lipoylation"/>
    <property type="evidence" value="ECO:0007669"/>
    <property type="project" value="TreeGrafter"/>
</dbReference>
<dbReference type="GO" id="GO:0019464">
    <property type="term" value="P:glycine decarboxylation via glycine cleavage system"/>
    <property type="evidence" value="ECO:0007669"/>
    <property type="project" value="UniProtKB-UniRule"/>
</dbReference>
<comment type="function">
    <text evidence="3">The glycine cleavage system catalyzes the degradation of glycine. The H protein shuttles the methylamine group of glycine from the P protein to the T protein.</text>
</comment>
<comment type="subunit">
    <text evidence="3">The glycine cleavage system is composed of four proteins: P, T, L and H.</text>
</comment>
<dbReference type="OrthoDB" id="9796712at2"/>
<dbReference type="AlphaFoldDB" id="A0A0X8E245"/>
<sequence length="123" mass="13043">MAEPTTLQYTADHEWLLVDGNTAVVGITAYAADQLGDVVFVDLPDSGDEITAGSVVGEIESTKSVGELIIPVDGTVTEINQALVDAPELINSDPFGEGWLIKISFAELPTLLSYDEYSALIAD</sequence>
<dbReference type="InterPro" id="IPR011053">
    <property type="entry name" value="Single_hybrid_motif"/>
</dbReference>
<dbReference type="EMBL" id="CP014145">
    <property type="protein sequence ID" value="AMB59019.1"/>
    <property type="molecule type" value="Genomic_DNA"/>
</dbReference>
<dbReference type="PROSITE" id="PS50968">
    <property type="entry name" value="BIOTINYL_LIPOYL"/>
    <property type="match status" value="1"/>
</dbReference>
<dbReference type="RefSeq" id="WP_067228163.1">
    <property type="nucleotide sequence ID" value="NZ_CP014145.1"/>
</dbReference>
<dbReference type="Gene3D" id="2.40.50.100">
    <property type="match status" value="1"/>
</dbReference>
<dbReference type="CDD" id="cd06848">
    <property type="entry name" value="GCS_H"/>
    <property type="match status" value="1"/>
</dbReference>
<evidence type="ECO:0000313" key="6">
    <source>
        <dbReference type="EMBL" id="AMB59019.1"/>
    </source>
</evidence>
<comment type="similarity">
    <text evidence="1 3">Belongs to the GcvH family.</text>
</comment>
<dbReference type="PANTHER" id="PTHR11715">
    <property type="entry name" value="GLYCINE CLEAVAGE SYSTEM H PROTEIN"/>
    <property type="match status" value="1"/>
</dbReference>
<dbReference type="PROSITE" id="PS00189">
    <property type="entry name" value="LIPOYL"/>
    <property type="match status" value="1"/>
</dbReference>
<dbReference type="PANTHER" id="PTHR11715:SF3">
    <property type="entry name" value="GLYCINE CLEAVAGE SYSTEM H PROTEIN-RELATED"/>
    <property type="match status" value="1"/>
</dbReference>
<protein>
    <recommendedName>
        <fullName evidence="3">Glycine cleavage system H protein</fullName>
    </recommendedName>
</protein>
<dbReference type="Pfam" id="PF01597">
    <property type="entry name" value="GCV_H"/>
    <property type="match status" value="1"/>
</dbReference>
<organism evidence="6 7">
    <name type="scientific">Microterricola viridarii</name>
    <dbReference type="NCBI Taxonomy" id="412690"/>
    <lineage>
        <taxon>Bacteria</taxon>
        <taxon>Bacillati</taxon>
        <taxon>Actinomycetota</taxon>
        <taxon>Actinomycetes</taxon>
        <taxon>Micrococcales</taxon>
        <taxon>Microbacteriaceae</taxon>
        <taxon>Microterricola</taxon>
    </lineage>
</organism>
<dbReference type="NCBIfam" id="TIGR00527">
    <property type="entry name" value="gcvH"/>
    <property type="match status" value="1"/>
</dbReference>
<evidence type="ECO:0000256" key="1">
    <source>
        <dbReference type="ARBA" id="ARBA00009249"/>
    </source>
</evidence>
<dbReference type="GO" id="GO:0005829">
    <property type="term" value="C:cytosol"/>
    <property type="evidence" value="ECO:0007669"/>
    <property type="project" value="TreeGrafter"/>
</dbReference>
<evidence type="ECO:0000256" key="3">
    <source>
        <dbReference type="HAMAP-Rule" id="MF_00272"/>
    </source>
</evidence>
<dbReference type="KEGG" id="mvd:AWU67_09290"/>
<dbReference type="Proteomes" id="UP000058305">
    <property type="component" value="Chromosome"/>
</dbReference>
<evidence type="ECO:0000256" key="2">
    <source>
        <dbReference type="ARBA" id="ARBA00022823"/>
    </source>
</evidence>
<dbReference type="GO" id="GO:0005960">
    <property type="term" value="C:glycine cleavage complex"/>
    <property type="evidence" value="ECO:0007669"/>
    <property type="project" value="InterPro"/>
</dbReference>
<evidence type="ECO:0000259" key="5">
    <source>
        <dbReference type="PROSITE" id="PS50968"/>
    </source>
</evidence>
<dbReference type="InterPro" id="IPR002930">
    <property type="entry name" value="GCV_H"/>
</dbReference>
<reference evidence="6 7" key="1">
    <citation type="journal article" date="2016" name="J. Biotechnol.">
        <title>First complete genome sequence of a species in the genus Microterricola, an extremophilic cold active enzyme producing bacterial strain ERGS5:02 isolated from Sikkim Himalaya.</title>
        <authorList>
            <person name="Himanshu"/>
            <person name="Swarnkar M.K."/>
            <person name="Singh D."/>
            <person name="Kumar R."/>
        </authorList>
    </citation>
    <scope>NUCLEOTIDE SEQUENCE [LARGE SCALE GENOMIC DNA]</scope>
    <source>
        <strain evidence="6 7">ERGS5:02</strain>
    </source>
</reference>
<keyword evidence="2 3" id="KW-0450">Lipoyl</keyword>
<name>A0A0X8E245_9MICO</name>
<dbReference type="HAMAP" id="MF_00272">
    <property type="entry name" value="GcvH"/>
    <property type="match status" value="1"/>
</dbReference>
<proteinExistence type="inferred from homology"/>
<reference evidence="7" key="2">
    <citation type="submission" date="2016-01" db="EMBL/GenBank/DDBJ databases">
        <title>First complete genome sequence of a species in the genus Microterricola, an extremophilic cold active enzyme producing strain ERGS5:02 isolated from Sikkim Himalaya.</title>
        <authorList>
            <person name="Kumar R."/>
            <person name="Singh D."/>
            <person name="Swarnkar M.K."/>
        </authorList>
    </citation>
    <scope>NUCLEOTIDE SEQUENCE [LARGE SCALE GENOMIC DNA]</scope>
    <source>
        <strain evidence="7">ERGS5:02</strain>
    </source>
</reference>
<accession>A0A0X8E245</accession>
<dbReference type="InterPro" id="IPR003016">
    <property type="entry name" value="2-oxoA_DH_lipoyl-BS"/>
</dbReference>
<dbReference type="InterPro" id="IPR033753">
    <property type="entry name" value="GCV_H/Fam206"/>
</dbReference>
<keyword evidence="7" id="KW-1185">Reference proteome</keyword>
<dbReference type="SUPFAM" id="SSF51230">
    <property type="entry name" value="Single hybrid motif"/>
    <property type="match status" value="1"/>
</dbReference>
<evidence type="ECO:0000313" key="7">
    <source>
        <dbReference type="Proteomes" id="UP000058305"/>
    </source>
</evidence>
<dbReference type="InterPro" id="IPR000089">
    <property type="entry name" value="Biotin_lipoyl"/>
</dbReference>
<dbReference type="InterPro" id="IPR017453">
    <property type="entry name" value="GCV_H_sub"/>
</dbReference>